<dbReference type="CDD" id="cd06225">
    <property type="entry name" value="HAMP"/>
    <property type="match status" value="1"/>
</dbReference>
<dbReference type="GO" id="GO:0006935">
    <property type="term" value="P:chemotaxis"/>
    <property type="evidence" value="ECO:0007669"/>
    <property type="project" value="UniProtKB-KW"/>
</dbReference>
<dbReference type="CDD" id="cd12912">
    <property type="entry name" value="PDC2_MCP_like"/>
    <property type="match status" value="1"/>
</dbReference>
<gene>
    <name evidence="13" type="ORF">SAMN04490355_104910</name>
</gene>
<feature type="domain" description="Methyl-accepting transducer" evidence="11">
    <location>
        <begin position="373"/>
        <end position="644"/>
    </location>
</feature>
<proteinExistence type="inferred from homology"/>
<sequence>MNSIRIKLLVGVGLLISISLGVLWTFNYWNTKQLLIKDTEEYITLQAVTTGNQVGEFFASRIAEISLMANFPTVAGGDHQAIIAYLKMEEQREQKKYIRFFFTDQLGNVFYTDGSSANIAQRDYFKKVMTTGQAFAPDPVISRVDGKPIITVVAPIKKGNAVVGILGGSVPLESAAGDVVKIKVGETGRAFIIKHDGVVIVHPETEKIMNANLLEDEESDVSLKEAAGKMVKGESGIAHYSDKQIDNYIAYAPVSGTDWSVGVSVPVVEVMGKLQKFMFSAGISFVIILIISISIVFFFAGYLAKPIQLLSALANRIAKGDLTMEGLGIHSKDEIGTLAKAFELMVKNLRDLLRKIAQTAEQLAASSQELTANSEQSAQSSGQVAALIVDMATAAEGQKSSTSAMLKTMEFMDDGIQKVVEKNSFMTGVAGKTASSASEGDQVVKEAMQQMQSIEDTVANSALVVEVLGERSKEIGNIVGVISTLAGQTNLLALNAAIEAARAGEQGRGFAVVADEVRKLAEQSHHAAEQIAELIKEIQVEINKAVTAMKKGTEEAALGTIVIQNAKERFGEIAHLVNEVAMQVKDIEVEIEGMAKSSEKIVDAVRGVDTDSRRTAAQTQEISASVEEQSAASEELAASSKSLAIMAEELQEAVHKFTF</sequence>
<evidence type="ECO:0000256" key="2">
    <source>
        <dbReference type="ARBA" id="ARBA00022475"/>
    </source>
</evidence>
<evidence type="ECO:0000259" key="12">
    <source>
        <dbReference type="PROSITE" id="PS50885"/>
    </source>
</evidence>
<dbReference type="SMART" id="SM00283">
    <property type="entry name" value="MA"/>
    <property type="match status" value="1"/>
</dbReference>
<dbReference type="InterPro" id="IPR033479">
    <property type="entry name" value="dCache_1"/>
</dbReference>
<dbReference type="SUPFAM" id="SSF58104">
    <property type="entry name" value="Methyl-accepting chemotaxis protein (MCP) signaling domain"/>
    <property type="match status" value="1"/>
</dbReference>
<keyword evidence="5 10" id="KW-1133">Transmembrane helix</keyword>
<evidence type="ECO:0000256" key="8">
    <source>
        <dbReference type="ARBA" id="ARBA00029447"/>
    </source>
</evidence>
<dbReference type="InterPro" id="IPR004089">
    <property type="entry name" value="MCPsignal_dom"/>
</dbReference>
<evidence type="ECO:0000256" key="4">
    <source>
        <dbReference type="ARBA" id="ARBA00022692"/>
    </source>
</evidence>
<name>A0A1I4NMU2_9FIRM</name>
<dbReference type="CDD" id="cd12914">
    <property type="entry name" value="PDC1_DGC_like"/>
    <property type="match status" value="1"/>
</dbReference>
<evidence type="ECO:0000256" key="9">
    <source>
        <dbReference type="PROSITE-ProRule" id="PRU00284"/>
    </source>
</evidence>
<dbReference type="RefSeq" id="WP_090942068.1">
    <property type="nucleotide sequence ID" value="NZ_FOTS01000049.1"/>
</dbReference>
<dbReference type="CDD" id="cd11386">
    <property type="entry name" value="MCP_signal"/>
    <property type="match status" value="1"/>
</dbReference>
<dbReference type="PROSITE" id="PS50111">
    <property type="entry name" value="CHEMOTAXIS_TRANSDUC_2"/>
    <property type="match status" value="1"/>
</dbReference>
<comment type="similarity">
    <text evidence="8">Belongs to the methyl-accepting chemotaxis (MCP) protein family.</text>
</comment>
<evidence type="ECO:0000256" key="10">
    <source>
        <dbReference type="SAM" id="Phobius"/>
    </source>
</evidence>
<dbReference type="OrthoDB" id="136416at2"/>
<evidence type="ECO:0000313" key="13">
    <source>
        <dbReference type="EMBL" id="SFM16617.1"/>
    </source>
</evidence>
<keyword evidence="7 9" id="KW-0807">Transducer</keyword>
<protein>
    <submittedName>
        <fullName evidence="13">Methyl-accepting chemotaxis sensory transducer with Cache sensor</fullName>
    </submittedName>
</protein>
<feature type="domain" description="HAMP" evidence="12">
    <location>
        <begin position="301"/>
        <end position="354"/>
    </location>
</feature>
<reference evidence="14" key="1">
    <citation type="submission" date="2016-10" db="EMBL/GenBank/DDBJ databases">
        <authorList>
            <person name="Varghese N."/>
            <person name="Submissions S."/>
        </authorList>
    </citation>
    <scope>NUCLEOTIDE SEQUENCE [LARGE SCALE GENOMIC DNA]</scope>
    <source>
        <strain evidence="14">DSM 13327</strain>
    </source>
</reference>
<dbReference type="AlphaFoldDB" id="A0A1I4NMU2"/>
<dbReference type="Gene3D" id="3.30.450.20">
    <property type="entry name" value="PAS domain"/>
    <property type="match status" value="1"/>
</dbReference>
<keyword evidence="2" id="KW-1003">Cell membrane</keyword>
<evidence type="ECO:0000256" key="7">
    <source>
        <dbReference type="ARBA" id="ARBA00023224"/>
    </source>
</evidence>
<feature type="transmembrane region" description="Helical" evidence="10">
    <location>
        <begin position="281"/>
        <end position="304"/>
    </location>
</feature>
<dbReference type="Pfam" id="PF00015">
    <property type="entry name" value="MCPsignal"/>
    <property type="match status" value="1"/>
</dbReference>
<keyword evidence="4 10" id="KW-0812">Transmembrane</keyword>
<evidence type="ECO:0000256" key="3">
    <source>
        <dbReference type="ARBA" id="ARBA00022500"/>
    </source>
</evidence>
<dbReference type="Gene3D" id="1.10.287.950">
    <property type="entry name" value="Methyl-accepting chemotaxis protein"/>
    <property type="match status" value="1"/>
</dbReference>
<comment type="subcellular location">
    <subcellularLocation>
        <location evidence="1">Cell membrane</location>
        <topology evidence="1">Multi-pass membrane protein</topology>
    </subcellularLocation>
</comment>
<organism evidence="13 14">
    <name type="scientific">Pelosinus propionicus DSM 13327</name>
    <dbReference type="NCBI Taxonomy" id="1123291"/>
    <lineage>
        <taxon>Bacteria</taxon>
        <taxon>Bacillati</taxon>
        <taxon>Bacillota</taxon>
        <taxon>Negativicutes</taxon>
        <taxon>Selenomonadales</taxon>
        <taxon>Sporomusaceae</taxon>
        <taxon>Pelosinus</taxon>
    </lineage>
</organism>
<dbReference type="SMART" id="SM00304">
    <property type="entry name" value="HAMP"/>
    <property type="match status" value="1"/>
</dbReference>
<dbReference type="Gene3D" id="6.10.340.10">
    <property type="match status" value="1"/>
</dbReference>
<dbReference type="PROSITE" id="PS50885">
    <property type="entry name" value="HAMP"/>
    <property type="match status" value="1"/>
</dbReference>
<dbReference type="EMBL" id="FOTS01000049">
    <property type="protein sequence ID" value="SFM16617.1"/>
    <property type="molecule type" value="Genomic_DNA"/>
</dbReference>
<accession>A0A1I4NMU2</accession>
<dbReference type="GO" id="GO:0007165">
    <property type="term" value="P:signal transduction"/>
    <property type="evidence" value="ECO:0007669"/>
    <property type="project" value="UniProtKB-KW"/>
</dbReference>
<dbReference type="Proteomes" id="UP000199520">
    <property type="component" value="Unassembled WGS sequence"/>
</dbReference>
<dbReference type="PANTHER" id="PTHR32089:SF112">
    <property type="entry name" value="LYSOZYME-LIKE PROTEIN-RELATED"/>
    <property type="match status" value="1"/>
</dbReference>
<evidence type="ECO:0000313" key="14">
    <source>
        <dbReference type="Proteomes" id="UP000199520"/>
    </source>
</evidence>
<evidence type="ECO:0000256" key="6">
    <source>
        <dbReference type="ARBA" id="ARBA00023136"/>
    </source>
</evidence>
<dbReference type="Pfam" id="PF02743">
    <property type="entry name" value="dCache_1"/>
    <property type="match status" value="1"/>
</dbReference>
<dbReference type="InterPro" id="IPR003660">
    <property type="entry name" value="HAMP_dom"/>
</dbReference>
<dbReference type="STRING" id="1123291.SAMN04490355_104910"/>
<evidence type="ECO:0000256" key="5">
    <source>
        <dbReference type="ARBA" id="ARBA00022989"/>
    </source>
</evidence>
<dbReference type="Pfam" id="PF00672">
    <property type="entry name" value="HAMP"/>
    <property type="match status" value="1"/>
</dbReference>
<evidence type="ECO:0000259" key="11">
    <source>
        <dbReference type="PROSITE" id="PS50111"/>
    </source>
</evidence>
<keyword evidence="14" id="KW-1185">Reference proteome</keyword>
<dbReference type="PANTHER" id="PTHR32089">
    <property type="entry name" value="METHYL-ACCEPTING CHEMOTAXIS PROTEIN MCPB"/>
    <property type="match status" value="1"/>
</dbReference>
<dbReference type="GO" id="GO:0005886">
    <property type="term" value="C:plasma membrane"/>
    <property type="evidence" value="ECO:0007669"/>
    <property type="project" value="UniProtKB-SubCell"/>
</dbReference>
<keyword evidence="3" id="KW-0145">Chemotaxis</keyword>
<keyword evidence="6 10" id="KW-0472">Membrane</keyword>
<feature type="transmembrane region" description="Helical" evidence="10">
    <location>
        <begin position="6"/>
        <end position="29"/>
    </location>
</feature>
<evidence type="ECO:0000256" key="1">
    <source>
        <dbReference type="ARBA" id="ARBA00004651"/>
    </source>
</evidence>